<protein>
    <recommendedName>
        <fullName evidence="2">histidine kinase</fullName>
        <ecNumber evidence="2">2.7.13.3</ecNumber>
    </recommendedName>
</protein>
<dbReference type="InterPro" id="IPR050736">
    <property type="entry name" value="Sensor_HK_Regulatory"/>
</dbReference>
<dbReference type="SUPFAM" id="SSF55874">
    <property type="entry name" value="ATPase domain of HSP90 chaperone/DNA topoisomerase II/histidine kinase"/>
    <property type="match status" value="1"/>
</dbReference>
<keyword evidence="6" id="KW-0902">Two-component regulatory system</keyword>
<dbReference type="InterPro" id="IPR003661">
    <property type="entry name" value="HisK_dim/P_dom"/>
</dbReference>
<dbReference type="PROSITE" id="PS50109">
    <property type="entry name" value="HIS_KIN"/>
    <property type="match status" value="1"/>
</dbReference>
<dbReference type="CDD" id="cd00075">
    <property type="entry name" value="HATPase"/>
    <property type="match status" value="1"/>
</dbReference>
<dbReference type="SMART" id="SM00387">
    <property type="entry name" value="HATPase_c"/>
    <property type="match status" value="1"/>
</dbReference>
<dbReference type="Pfam" id="PF00512">
    <property type="entry name" value="HisKA"/>
    <property type="match status" value="1"/>
</dbReference>
<keyword evidence="3" id="KW-0597">Phosphoprotein</keyword>
<evidence type="ECO:0000256" key="2">
    <source>
        <dbReference type="ARBA" id="ARBA00012438"/>
    </source>
</evidence>
<feature type="non-terminal residue" evidence="8">
    <location>
        <position position="1"/>
    </location>
</feature>
<dbReference type="EMBL" id="BARS01042525">
    <property type="protein sequence ID" value="GAG29885.1"/>
    <property type="molecule type" value="Genomic_DNA"/>
</dbReference>
<dbReference type="InterPro" id="IPR004358">
    <property type="entry name" value="Sig_transdc_His_kin-like_C"/>
</dbReference>
<keyword evidence="5" id="KW-0418">Kinase</keyword>
<gene>
    <name evidence="8" type="ORF">S01H1_64506</name>
</gene>
<evidence type="ECO:0000313" key="8">
    <source>
        <dbReference type="EMBL" id="GAG29885.1"/>
    </source>
</evidence>
<dbReference type="InterPro" id="IPR036097">
    <property type="entry name" value="HisK_dim/P_sf"/>
</dbReference>
<dbReference type="Gene3D" id="1.10.287.130">
    <property type="match status" value="1"/>
</dbReference>
<organism evidence="8">
    <name type="scientific">marine sediment metagenome</name>
    <dbReference type="NCBI Taxonomy" id="412755"/>
    <lineage>
        <taxon>unclassified sequences</taxon>
        <taxon>metagenomes</taxon>
        <taxon>ecological metagenomes</taxon>
    </lineage>
</organism>
<dbReference type="InterPro" id="IPR003594">
    <property type="entry name" value="HATPase_dom"/>
</dbReference>
<dbReference type="PRINTS" id="PR00344">
    <property type="entry name" value="BCTRLSENSOR"/>
</dbReference>
<dbReference type="Pfam" id="PF02518">
    <property type="entry name" value="HATPase_c"/>
    <property type="match status" value="1"/>
</dbReference>
<evidence type="ECO:0000256" key="4">
    <source>
        <dbReference type="ARBA" id="ARBA00022679"/>
    </source>
</evidence>
<dbReference type="InterPro" id="IPR036890">
    <property type="entry name" value="HATPase_C_sf"/>
</dbReference>
<evidence type="ECO:0000256" key="1">
    <source>
        <dbReference type="ARBA" id="ARBA00000085"/>
    </source>
</evidence>
<evidence type="ECO:0000256" key="5">
    <source>
        <dbReference type="ARBA" id="ARBA00022777"/>
    </source>
</evidence>
<dbReference type="InterPro" id="IPR005467">
    <property type="entry name" value="His_kinase_dom"/>
</dbReference>
<dbReference type="GO" id="GO:0000155">
    <property type="term" value="F:phosphorelay sensor kinase activity"/>
    <property type="evidence" value="ECO:0007669"/>
    <property type="project" value="InterPro"/>
</dbReference>
<dbReference type="EC" id="2.7.13.3" evidence="2"/>
<dbReference type="Gene3D" id="3.30.565.10">
    <property type="entry name" value="Histidine kinase-like ATPase, C-terminal domain"/>
    <property type="match status" value="1"/>
</dbReference>
<proteinExistence type="predicted"/>
<dbReference type="AlphaFoldDB" id="X0WGR7"/>
<reference evidence="8" key="1">
    <citation type="journal article" date="2014" name="Front. Microbiol.">
        <title>High frequency of phylogenetically diverse reductive dehalogenase-homologous genes in deep subseafloor sedimentary metagenomes.</title>
        <authorList>
            <person name="Kawai M."/>
            <person name="Futagami T."/>
            <person name="Toyoda A."/>
            <person name="Takaki Y."/>
            <person name="Nishi S."/>
            <person name="Hori S."/>
            <person name="Arai W."/>
            <person name="Tsubouchi T."/>
            <person name="Morono Y."/>
            <person name="Uchiyama I."/>
            <person name="Ito T."/>
            <person name="Fujiyama A."/>
            <person name="Inagaki F."/>
            <person name="Takami H."/>
        </authorList>
    </citation>
    <scope>NUCLEOTIDE SEQUENCE</scope>
    <source>
        <strain evidence="8">Expedition CK06-06</strain>
    </source>
</reference>
<name>X0WGR7_9ZZZZ</name>
<sequence length="251" mass="28494">VPIELTSARTIYRGKLANVIFIRDITERKQAQEKLQVLYEQERDIRQQLEEEVRKRTEFTRALVHELKTPITPVLAATELLLEEVKGERSQKLVQSIDRSASNLNRRIDELMDLIRGETGMLPLNLMPVDAVSLLRDIGYEMTPVALRDGYSLTVDLPSSNPVVSADRDRFRQVVMNLLNNALKFTPPGGEITLRAREEGANLSVEVQDTGPGINKEDQKRLFDPYYRRVEDRERLSGLGLGLALAKSLVE</sequence>
<comment type="caution">
    <text evidence="8">The sequence shown here is derived from an EMBL/GenBank/DDBJ whole genome shotgun (WGS) entry which is preliminary data.</text>
</comment>
<comment type="catalytic activity">
    <reaction evidence="1">
        <text>ATP + protein L-histidine = ADP + protein N-phospho-L-histidine.</text>
        <dbReference type="EC" id="2.7.13.3"/>
    </reaction>
</comment>
<feature type="domain" description="Histidine kinase" evidence="7">
    <location>
        <begin position="62"/>
        <end position="251"/>
    </location>
</feature>
<dbReference type="PANTHER" id="PTHR43711">
    <property type="entry name" value="TWO-COMPONENT HISTIDINE KINASE"/>
    <property type="match status" value="1"/>
</dbReference>
<keyword evidence="4" id="KW-0808">Transferase</keyword>
<evidence type="ECO:0000256" key="6">
    <source>
        <dbReference type="ARBA" id="ARBA00023012"/>
    </source>
</evidence>
<accession>X0WGR7</accession>
<evidence type="ECO:0000259" key="7">
    <source>
        <dbReference type="PROSITE" id="PS50109"/>
    </source>
</evidence>
<dbReference type="SUPFAM" id="SSF47384">
    <property type="entry name" value="Homodimeric domain of signal transducing histidine kinase"/>
    <property type="match status" value="1"/>
</dbReference>
<dbReference type="SMART" id="SM00388">
    <property type="entry name" value="HisKA"/>
    <property type="match status" value="1"/>
</dbReference>
<dbReference type="CDD" id="cd00082">
    <property type="entry name" value="HisKA"/>
    <property type="match status" value="1"/>
</dbReference>
<feature type="non-terminal residue" evidence="8">
    <location>
        <position position="251"/>
    </location>
</feature>
<dbReference type="PANTHER" id="PTHR43711:SF1">
    <property type="entry name" value="HISTIDINE KINASE 1"/>
    <property type="match status" value="1"/>
</dbReference>
<evidence type="ECO:0000256" key="3">
    <source>
        <dbReference type="ARBA" id="ARBA00022553"/>
    </source>
</evidence>